<sequence>MTKELGSMETLKQSMKNIYGFQIVEEDGKQSIKLPEAVMPEFVKERIRFFTKYREDGMNFFGCLNCILAYDEEEWKKEFAFGAYEEWLPVTEEFKQWRDTYHADRGGEVAVAILYGTCEEVEHDD</sequence>
<proteinExistence type="predicted"/>
<reference evidence="1" key="1">
    <citation type="submission" date="2017-05" db="EMBL/GenBank/DDBJ databases">
        <title>The Genome Sequence of Enterococcus sp. 9E7_DIV0242.</title>
        <authorList>
            <consortium name="The Broad Institute Genomics Platform"/>
            <consortium name="The Broad Institute Genomic Center for Infectious Diseases"/>
            <person name="Earl A."/>
            <person name="Manson A."/>
            <person name="Schwartman J."/>
            <person name="Gilmore M."/>
            <person name="Abouelleil A."/>
            <person name="Cao P."/>
            <person name="Chapman S."/>
            <person name="Cusick C."/>
            <person name="Shea T."/>
            <person name="Young S."/>
            <person name="Neafsey D."/>
            <person name="Nusbaum C."/>
            <person name="Birren B."/>
        </authorList>
    </citation>
    <scope>NUCLEOTIDE SEQUENCE [LARGE SCALE GENOMIC DNA]</scope>
    <source>
        <strain evidence="1">9E7_DIV0242</strain>
    </source>
</reference>
<reference evidence="2" key="2">
    <citation type="submission" date="2017-05" db="EMBL/GenBank/DDBJ databases">
        <authorList>
            <consortium name="The Broad Institute Genomics Platform"/>
            <consortium name="The Broad Institute Genomic Center for Infectious Diseases"/>
            <person name="Earl A."/>
            <person name="Manson A."/>
            <person name="Schwartman J."/>
            <person name="Gilmore M."/>
            <person name="Abouelleil A."/>
            <person name="Cao P."/>
            <person name="Chapman S."/>
            <person name="Cusick C."/>
            <person name="Shea T."/>
            <person name="Young S."/>
            <person name="Neafsey D."/>
            <person name="Nusbaum C."/>
            <person name="Birren B."/>
        </authorList>
    </citation>
    <scope>NUCLEOTIDE SEQUENCE</scope>
    <source>
        <strain evidence="2">9E7_DIV0242</strain>
    </source>
</reference>
<gene>
    <name evidence="1" type="ORF">A5888_001405</name>
    <name evidence="2" type="ORF">A5888_002642</name>
</gene>
<evidence type="ECO:0000313" key="1">
    <source>
        <dbReference type="EMBL" id="OTP17267.1"/>
    </source>
</evidence>
<accession>A0A242K876</accession>
<name>A0A242K876_9ENTE</name>
<keyword evidence="3" id="KW-1185">Reference proteome</keyword>
<dbReference type="AlphaFoldDB" id="A0A242K876"/>
<protein>
    <recommendedName>
        <fullName evidence="4">Phage protein</fullName>
    </recommendedName>
</protein>
<dbReference type="Proteomes" id="UP000195141">
    <property type="component" value="Chromosome"/>
</dbReference>
<evidence type="ECO:0000313" key="2">
    <source>
        <dbReference type="EMBL" id="WYJ90874.1"/>
    </source>
</evidence>
<dbReference type="EMBL" id="CP147247">
    <property type="protein sequence ID" value="WYJ90874.1"/>
    <property type="molecule type" value="Genomic_DNA"/>
</dbReference>
<organism evidence="1">
    <name type="scientific">Candidatus Enterococcus clewellii</name>
    <dbReference type="NCBI Taxonomy" id="1834193"/>
    <lineage>
        <taxon>Bacteria</taxon>
        <taxon>Bacillati</taxon>
        <taxon>Bacillota</taxon>
        <taxon>Bacilli</taxon>
        <taxon>Lactobacillales</taxon>
        <taxon>Enterococcaceae</taxon>
        <taxon>Enterococcus</taxon>
    </lineage>
</organism>
<reference evidence="2" key="3">
    <citation type="submission" date="2024-03" db="EMBL/GenBank/DDBJ databases">
        <title>The Genome Sequence of Enterococcus sp. DIV0242b.</title>
        <authorList>
            <consortium name="The Broad Institute Genomics Platform"/>
            <consortium name="The Broad Institute Microbial Omics Core"/>
            <consortium name="The Broad Institute Genomic Center for Infectious Diseases"/>
            <person name="Earl A."/>
            <person name="Manson A."/>
            <person name="Gilmore M."/>
            <person name="Schwartman J."/>
            <person name="Shea T."/>
            <person name="Abouelleil A."/>
            <person name="Cao P."/>
            <person name="Chapman S."/>
            <person name="Cusick C."/>
            <person name="Young S."/>
            <person name="Neafsey D."/>
            <person name="Nusbaum C."/>
            <person name="Birren B."/>
        </authorList>
    </citation>
    <scope>NUCLEOTIDE SEQUENCE</scope>
    <source>
        <strain evidence="2">9E7_DIV0242</strain>
    </source>
</reference>
<evidence type="ECO:0000313" key="3">
    <source>
        <dbReference type="Proteomes" id="UP000195141"/>
    </source>
</evidence>
<dbReference type="RefSeq" id="WP_249274445.1">
    <property type="nucleotide sequence ID" value="NZ_CP147247.1"/>
</dbReference>
<dbReference type="EMBL" id="NGMM01000002">
    <property type="protein sequence ID" value="OTP17267.1"/>
    <property type="molecule type" value="Genomic_DNA"/>
</dbReference>
<evidence type="ECO:0008006" key="4">
    <source>
        <dbReference type="Google" id="ProtNLM"/>
    </source>
</evidence>